<keyword evidence="4 15" id="KW-0812">Transmembrane</keyword>
<dbReference type="SUPFAM" id="SSF81653">
    <property type="entry name" value="Calcium ATPase, transduction domain A"/>
    <property type="match status" value="1"/>
</dbReference>
<evidence type="ECO:0000256" key="8">
    <source>
        <dbReference type="ARBA" id="ARBA00022796"/>
    </source>
</evidence>
<organism evidence="17 18">
    <name type="scientific">Shimia isoporae</name>
    <dbReference type="NCBI Taxonomy" id="647720"/>
    <lineage>
        <taxon>Bacteria</taxon>
        <taxon>Pseudomonadati</taxon>
        <taxon>Pseudomonadota</taxon>
        <taxon>Alphaproteobacteria</taxon>
        <taxon>Rhodobacterales</taxon>
        <taxon>Roseobacteraceae</taxon>
    </lineage>
</organism>
<evidence type="ECO:0000256" key="7">
    <source>
        <dbReference type="ARBA" id="ARBA00022741"/>
    </source>
</evidence>
<dbReference type="GO" id="GO:0005886">
    <property type="term" value="C:plasma membrane"/>
    <property type="evidence" value="ECO:0007669"/>
    <property type="project" value="UniProtKB-SubCell"/>
</dbReference>
<feature type="transmembrane region" description="Helical" evidence="15">
    <location>
        <begin position="784"/>
        <end position="803"/>
    </location>
</feature>
<comment type="subcellular location">
    <subcellularLocation>
        <location evidence="15">Cell membrane</location>
    </subcellularLocation>
    <subcellularLocation>
        <location evidence="1">Endomembrane system</location>
        <topology evidence="1">Multi-pass membrane protein</topology>
    </subcellularLocation>
</comment>
<dbReference type="InterPro" id="IPR036163">
    <property type="entry name" value="HMA_dom_sf"/>
</dbReference>
<dbReference type="PRINTS" id="PR00943">
    <property type="entry name" value="CUATPASE"/>
</dbReference>
<reference evidence="17 18" key="1">
    <citation type="submission" date="2019-03" db="EMBL/GenBank/DDBJ databases">
        <title>Genomic Encyclopedia of Archaeal and Bacterial Type Strains, Phase II (KMG-II): from individual species to whole genera.</title>
        <authorList>
            <person name="Goeker M."/>
        </authorList>
    </citation>
    <scope>NUCLEOTIDE SEQUENCE [LARGE SCALE GENOMIC DNA]</scope>
    <source>
        <strain evidence="17 18">DSM 26433</strain>
    </source>
</reference>
<dbReference type="InterPro" id="IPR023214">
    <property type="entry name" value="HAD_sf"/>
</dbReference>
<feature type="domain" description="HMA" evidence="16">
    <location>
        <begin position="4"/>
        <end position="69"/>
    </location>
</feature>
<dbReference type="Pfam" id="PF00122">
    <property type="entry name" value="E1-E2_ATPase"/>
    <property type="match status" value="1"/>
</dbReference>
<keyword evidence="14 15" id="KW-0472">Membrane</keyword>
<evidence type="ECO:0000256" key="13">
    <source>
        <dbReference type="ARBA" id="ARBA00023065"/>
    </source>
</evidence>
<keyword evidence="18" id="KW-1185">Reference proteome</keyword>
<evidence type="ECO:0000256" key="14">
    <source>
        <dbReference type="ARBA" id="ARBA00023136"/>
    </source>
</evidence>
<keyword evidence="15" id="KW-1003">Cell membrane</keyword>
<dbReference type="FunFam" id="3.30.70.100:FF:000001">
    <property type="entry name" value="ATPase copper transporting beta"/>
    <property type="match status" value="1"/>
</dbReference>
<feature type="transmembrane region" description="Helical" evidence="15">
    <location>
        <begin position="262"/>
        <end position="280"/>
    </location>
</feature>
<feature type="transmembrane region" description="Helical" evidence="15">
    <location>
        <begin position="160"/>
        <end position="180"/>
    </location>
</feature>
<dbReference type="InterPro" id="IPR036412">
    <property type="entry name" value="HAD-like_sf"/>
</dbReference>
<dbReference type="SUPFAM" id="SSF56784">
    <property type="entry name" value="HAD-like"/>
    <property type="match status" value="1"/>
</dbReference>
<dbReference type="InterPro" id="IPR023298">
    <property type="entry name" value="ATPase_P-typ_TM_dom_sf"/>
</dbReference>
<dbReference type="SFLD" id="SFLDS00003">
    <property type="entry name" value="Haloacid_Dehalogenase"/>
    <property type="match status" value="1"/>
</dbReference>
<evidence type="ECO:0000259" key="16">
    <source>
        <dbReference type="PROSITE" id="PS50846"/>
    </source>
</evidence>
<feature type="transmembrane region" description="Helical" evidence="15">
    <location>
        <begin position="414"/>
        <end position="436"/>
    </location>
</feature>
<dbReference type="SUPFAM" id="SSF55008">
    <property type="entry name" value="HMA, heavy metal-associated domain"/>
    <property type="match status" value="2"/>
</dbReference>
<feature type="transmembrane region" description="Helical" evidence="15">
    <location>
        <begin position="230"/>
        <end position="250"/>
    </location>
</feature>
<dbReference type="InterPro" id="IPR006121">
    <property type="entry name" value="HMA_dom"/>
</dbReference>
<dbReference type="NCBIfam" id="TIGR01511">
    <property type="entry name" value="ATPase-IB1_Cu"/>
    <property type="match status" value="1"/>
</dbReference>
<evidence type="ECO:0000313" key="18">
    <source>
        <dbReference type="Proteomes" id="UP000295673"/>
    </source>
</evidence>
<dbReference type="SFLD" id="SFLDG00002">
    <property type="entry name" value="C1.7:_P-type_atpase_like"/>
    <property type="match status" value="1"/>
</dbReference>
<sequence length="818" mass="84519">MTAHVLDFQIDGLNCAGCVGRAEKALAGVAGVSEATVNLATETGHVVFDAPAQARNLFAALDKAGYPARLADTTLDISGMTCAGCVRRAETALKKGQGVIDVSVNLATETAQVRYAEGVVTASQVAALSTRAGYPARVQRAEDPVVDRKADEAAILKKKVIFAAALALPVFLVEMGGHLYPPLHHWVAANVGTTNSHILQFLLTAILLAGPGRQFYSKGFPALFKGAPDMNSLVAMGTSAAFLFSVVSTFAPGLLPAGTAHVYYEAAAVIVVLILAGRWMEARAKGRTGEAIRKLVGLQPRVARVERKGEIKEIGIDEIAVGDVVVVRPGEKIAVDGRVLDGVSYVDEAMITGEPVPVEKTVGTLVVGGTVNGQGVLRYEAEAVGADTMLAQIITMVREAQGAKLPIQGMVDRITAVFVPVVIAVAALTVLAWFVFGPSPALGHAMVAGVAVLIIACPCAMGLATPTSIMVGTGRAAQLGVLFRRGDALQRLRDCNVVAFDKTGTLTEGRPSLSDFVVSEGFDEAEVLRLIAAAEQGSEHPLARAIIAAAGSVALPPVERFEAVAGMGLRADVDGRAVVIGADRFLESEGVSVAGFRVAADRLASNGKTPVFAAIDGKLAGLLAVSDVVKPASRAAVDALHSMGLKTAMISGDNRATAEALAVQLGIDHVVAEVLPEGKVHALKALSDEVGSVAFVGDGINDAPALAAADVGIAIGTGTDVAIEAADVVLMSGDLRGVVNAVTISQMVIRNIRQNLFWAFAYNIALIPVAAGALYLFGGPLLSPMLGAGAMALSSVFVLSNALRLRSVKAEMPEEATP</sequence>
<dbReference type="GO" id="GO:0055070">
    <property type="term" value="P:copper ion homeostasis"/>
    <property type="evidence" value="ECO:0007669"/>
    <property type="project" value="TreeGrafter"/>
</dbReference>
<feature type="transmembrane region" description="Helical" evidence="15">
    <location>
        <begin position="442"/>
        <end position="465"/>
    </location>
</feature>
<dbReference type="GO" id="GO:0012505">
    <property type="term" value="C:endomembrane system"/>
    <property type="evidence" value="ECO:0007669"/>
    <property type="project" value="UniProtKB-SubCell"/>
</dbReference>
<feature type="domain" description="HMA" evidence="16">
    <location>
        <begin position="71"/>
        <end position="137"/>
    </location>
</feature>
<comment type="caution">
    <text evidence="17">The sequence shown here is derived from an EMBL/GenBank/DDBJ whole genome shotgun (WGS) entry which is preliminary data.</text>
</comment>
<dbReference type="Gene3D" id="2.70.150.10">
    <property type="entry name" value="Calcium-transporting ATPase, cytoplasmic transduction domain A"/>
    <property type="match status" value="1"/>
</dbReference>
<dbReference type="NCBIfam" id="TIGR01494">
    <property type="entry name" value="ATPase_P-type"/>
    <property type="match status" value="1"/>
</dbReference>
<keyword evidence="5 15" id="KW-0479">Metal-binding</keyword>
<dbReference type="Proteomes" id="UP000295673">
    <property type="component" value="Unassembled WGS sequence"/>
</dbReference>
<keyword evidence="10" id="KW-0460">Magnesium</keyword>
<dbReference type="PANTHER" id="PTHR43520">
    <property type="entry name" value="ATP7, ISOFORM B"/>
    <property type="match status" value="1"/>
</dbReference>
<evidence type="ECO:0000256" key="15">
    <source>
        <dbReference type="RuleBase" id="RU362081"/>
    </source>
</evidence>
<dbReference type="RefSeq" id="WP_132862141.1">
    <property type="nucleotide sequence ID" value="NZ_SMGR01000006.1"/>
</dbReference>
<evidence type="ECO:0000256" key="2">
    <source>
        <dbReference type="ARBA" id="ARBA00006024"/>
    </source>
</evidence>
<dbReference type="InterPro" id="IPR001757">
    <property type="entry name" value="P_typ_ATPase"/>
</dbReference>
<dbReference type="FunFam" id="2.70.150.10:FF:000002">
    <property type="entry name" value="Copper-transporting ATPase 1, putative"/>
    <property type="match status" value="1"/>
</dbReference>
<evidence type="ECO:0000256" key="9">
    <source>
        <dbReference type="ARBA" id="ARBA00022840"/>
    </source>
</evidence>
<dbReference type="SFLD" id="SFLDF00027">
    <property type="entry name" value="p-type_atpase"/>
    <property type="match status" value="1"/>
</dbReference>
<feature type="transmembrane region" description="Helical" evidence="15">
    <location>
        <begin position="186"/>
        <end position="209"/>
    </location>
</feature>
<keyword evidence="11" id="KW-1278">Translocase</keyword>
<gene>
    <name evidence="17" type="ORF">BXY66_4035</name>
</gene>
<keyword evidence="7 15" id="KW-0547">Nucleotide-binding</keyword>
<keyword evidence="13" id="KW-0406">Ion transport</keyword>
<dbReference type="Gene3D" id="3.40.50.1000">
    <property type="entry name" value="HAD superfamily/HAD-like"/>
    <property type="match status" value="1"/>
</dbReference>
<dbReference type="CDD" id="cd00371">
    <property type="entry name" value="HMA"/>
    <property type="match status" value="2"/>
</dbReference>
<dbReference type="PROSITE" id="PS00154">
    <property type="entry name" value="ATPASE_E1_E2"/>
    <property type="match status" value="1"/>
</dbReference>
<dbReference type="NCBIfam" id="TIGR00003">
    <property type="entry name" value="copper ion binding protein"/>
    <property type="match status" value="1"/>
</dbReference>
<dbReference type="PROSITE" id="PS50846">
    <property type="entry name" value="HMA_2"/>
    <property type="match status" value="2"/>
</dbReference>
<keyword evidence="9 15" id="KW-0067">ATP-binding</keyword>
<accession>A0A4R1N213</accession>
<dbReference type="Gene3D" id="3.40.1110.10">
    <property type="entry name" value="Calcium-transporting ATPase, cytoplasmic domain N"/>
    <property type="match status" value="1"/>
</dbReference>
<name>A0A4R1N213_9RHOB</name>
<evidence type="ECO:0000256" key="3">
    <source>
        <dbReference type="ARBA" id="ARBA00022448"/>
    </source>
</evidence>
<dbReference type="PRINTS" id="PR00119">
    <property type="entry name" value="CATATPASE"/>
</dbReference>
<dbReference type="SUPFAM" id="SSF81665">
    <property type="entry name" value="Calcium ATPase, transmembrane domain M"/>
    <property type="match status" value="1"/>
</dbReference>
<keyword evidence="12 15" id="KW-1133">Transmembrane helix</keyword>
<dbReference type="GO" id="GO:0016887">
    <property type="term" value="F:ATP hydrolysis activity"/>
    <property type="evidence" value="ECO:0007669"/>
    <property type="project" value="InterPro"/>
</dbReference>
<dbReference type="InterPro" id="IPR008250">
    <property type="entry name" value="ATPase_P-typ_transduc_dom_A_sf"/>
</dbReference>
<comment type="similarity">
    <text evidence="2 15">Belongs to the cation transport ATPase (P-type) (TC 3.A.3) family. Type IB subfamily.</text>
</comment>
<keyword evidence="6" id="KW-0677">Repeat</keyword>
<dbReference type="InterPro" id="IPR059000">
    <property type="entry name" value="ATPase_P-type_domA"/>
</dbReference>
<protein>
    <submittedName>
        <fullName evidence="17">Cu+-exporting ATPase</fullName>
    </submittedName>
</protein>
<evidence type="ECO:0000256" key="11">
    <source>
        <dbReference type="ARBA" id="ARBA00022967"/>
    </source>
</evidence>
<dbReference type="GO" id="GO:0043682">
    <property type="term" value="F:P-type divalent copper transporter activity"/>
    <property type="evidence" value="ECO:0007669"/>
    <property type="project" value="TreeGrafter"/>
</dbReference>
<proteinExistence type="inferred from homology"/>
<dbReference type="InterPro" id="IPR006122">
    <property type="entry name" value="HMA_Cu_ion-bd"/>
</dbReference>
<keyword evidence="3" id="KW-0813">Transport</keyword>
<dbReference type="NCBIfam" id="TIGR01525">
    <property type="entry name" value="ATPase-IB_hvy"/>
    <property type="match status" value="1"/>
</dbReference>
<feature type="transmembrane region" description="Helical" evidence="15">
    <location>
        <begin position="756"/>
        <end position="778"/>
    </location>
</feature>
<evidence type="ECO:0000256" key="6">
    <source>
        <dbReference type="ARBA" id="ARBA00022737"/>
    </source>
</evidence>
<keyword evidence="8" id="KW-0187">Copper transport</keyword>
<dbReference type="GO" id="GO:0005524">
    <property type="term" value="F:ATP binding"/>
    <property type="evidence" value="ECO:0007669"/>
    <property type="project" value="UniProtKB-UniRule"/>
</dbReference>
<evidence type="ECO:0000256" key="1">
    <source>
        <dbReference type="ARBA" id="ARBA00004127"/>
    </source>
</evidence>
<dbReference type="InterPro" id="IPR027256">
    <property type="entry name" value="P-typ_ATPase_IB"/>
</dbReference>
<dbReference type="PANTHER" id="PTHR43520:SF8">
    <property type="entry name" value="P-TYPE CU(+) TRANSPORTER"/>
    <property type="match status" value="1"/>
</dbReference>
<evidence type="ECO:0000256" key="4">
    <source>
        <dbReference type="ARBA" id="ARBA00022692"/>
    </source>
</evidence>
<dbReference type="InterPro" id="IPR023299">
    <property type="entry name" value="ATPase_P-typ_cyto_dom_N"/>
</dbReference>
<dbReference type="InterPro" id="IPR044492">
    <property type="entry name" value="P_typ_ATPase_HD_dom"/>
</dbReference>
<dbReference type="EMBL" id="SMGR01000006">
    <property type="protein sequence ID" value="TCK98972.1"/>
    <property type="molecule type" value="Genomic_DNA"/>
</dbReference>
<dbReference type="AlphaFoldDB" id="A0A4R1N213"/>
<evidence type="ECO:0000256" key="10">
    <source>
        <dbReference type="ARBA" id="ARBA00022842"/>
    </source>
</evidence>
<keyword evidence="8" id="KW-0186">Copper</keyword>
<dbReference type="Pfam" id="PF00702">
    <property type="entry name" value="Hydrolase"/>
    <property type="match status" value="1"/>
</dbReference>
<dbReference type="CDD" id="cd02094">
    <property type="entry name" value="P-type_ATPase_Cu-like"/>
    <property type="match status" value="1"/>
</dbReference>
<evidence type="ECO:0000256" key="5">
    <source>
        <dbReference type="ARBA" id="ARBA00022723"/>
    </source>
</evidence>
<dbReference type="Gene3D" id="3.30.70.100">
    <property type="match status" value="2"/>
</dbReference>
<evidence type="ECO:0000313" key="17">
    <source>
        <dbReference type="EMBL" id="TCK98972.1"/>
    </source>
</evidence>
<dbReference type="GO" id="GO:0005507">
    <property type="term" value="F:copper ion binding"/>
    <property type="evidence" value="ECO:0007669"/>
    <property type="project" value="InterPro"/>
</dbReference>
<dbReference type="InterPro" id="IPR018303">
    <property type="entry name" value="ATPase_P-typ_P_site"/>
</dbReference>
<dbReference type="Pfam" id="PF00403">
    <property type="entry name" value="HMA"/>
    <property type="match status" value="2"/>
</dbReference>
<dbReference type="OrthoDB" id="9807843at2"/>
<evidence type="ECO:0000256" key="12">
    <source>
        <dbReference type="ARBA" id="ARBA00022989"/>
    </source>
</evidence>